<dbReference type="InterPro" id="IPR045179">
    <property type="entry name" value="YgfZ/GcvT"/>
</dbReference>
<organism evidence="2 3">
    <name type="scientific">Paraglaciecola psychrophila 170</name>
    <dbReference type="NCBI Taxonomy" id="1129794"/>
    <lineage>
        <taxon>Bacteria</taxon>
        <taxon>Pseudomonadati</taxon>
        <taxon>Pseudomonadota</taxon>
        <taxon>Gammaproteobacteria</taxon>
        <taxon>Alteromonadales</taxon>
        <taxon>Alteromonadaceae</taxon>
        <taxon>Paraglaciecola</taxon>
    </lineage>
</organism>
<protein>
    <recommendedName>
        <fullName evidence="1">tRNA-modifying protein YgfZ-like beta-barrel domain-containing protein</fullName>
    </recommendedName>
</protein>
<dbReference type="AlphaFoldDB" id="K6ZNB7"/>
<dbReference type="InterPro" id="IPR048451">
    <property type="entry name" value="YgfZ_barrel"/>
</dbReference>
<dbReference type="Pfam" id="PF21130">
    <property type="entry name" value="YgfZ_barrel"/>
    <property type="match status" value="1"/>
</dbReference>
<dbReference type="OrthoDB" id="9796287at2"/>
<dbReference type="SUPFAM" id="SSF101790">
    <property type="entry name" value="Aminomethyltransferase beta-barrel domain"/>
    <property type="match status" value="1"/>
</dbReference>
<evidence type="ECO:0000313" key="2">
    <source>
        <dbReference type="EMBL" id="AGH45938.1"/>
    </source>
</evidence>
<dbReference type="Gene3D" id="3.30.70.1630">
    <property type="match status" value="1"/>
</dbReference>
<dbReference type="InterPro" id="IPR029043">
    <property type="entry name" value="GcvT/YgfZ_C"/>
</dbReference>
<dbReference type="HOGENOM" id="CLU_007884_6_1_6"/>
<feature type="domain" description="tRNA-modifying protein YgfZ-like beta-barrel" evidence="1">
    <location>
        <begin position="234"/>
        <end position="298"/>
    </location>
</feature>
<dbReference type="EMBL" id="CP003837">
    <property type="protein sequence ID" value="AGH45938.1"/>
    <property type="molecule type" value="Genomic_DNA"/>
</dbReference>
<dbReference type="PANTHER" id="PTHR22602:SF0">
    <property type="entry name" value="TRANSFERASE CAF17, MITOCHONDRIAL-RELATED"/>
    <property type="match status" value="1"/>
</dbReference>
<keyword evidence="3" id="KW-1185">Reference proteome</keyword>
<gene>
    <name evidence="2" type="ORF">C427_3830</name>
</gene>
<dbReference type="NCBIfam" id="NF007110">
    <property type="entry name" value="PRK09559.1"/>
    <property type="match status" value="1"/>
</dbReference>
<name>K6ZNB7_9ALTE</name>
<dbReference type="Gene3D" id="2.40.30.160">
    <property type="match status" value="1"/>
</dbReference>
<dbReference type="RefSeq" id="WP_007637676.1">
    <property type="nucleotide sequence ID" value="NC_020514.1"/>
</dbReference>
<dbReference type="Proteomes" id="UP000011864">
    <property type="component" value="Chromosome"/>
</dbReference>
<dbReference type="PANTHER" id="PTHR22602">
    <property type="entry name" value="TRANSFERASE CAF17, MITOCHONDRIAL-RELATED"/>
    <property type="match status" value="1"/>
</dbReference>
<dbReference type="KEGG" id="gps:C427_3830"/>
<dbReference type="Gene3D" id="3.30.70.1400">
    <property type="entry name" value="Aminomethyltransferase beta-barrel domains"/>
    <property type="match status" value="1"/>
</dbReference>
<dbReference type="PATRIC" id="fig|1129794.4.peg.3818"/>
<evidence type="ECO:0000259" key="1">
    <source>
        <dbReference type="Pfam" id="PF21130"/>
    </source>
</evidence>
<dbReference type="NCBIfam" id="TIGR03317">
    <property type="entry name" value="ygfZ_signature"/>
    <property type="match status" value="1"/>
</dbReference>
<dbReference type="STRING" id="1129794.C427_3830"/>
<dbReference type="InterPro" id="IPR017703">
    <property type="entry name" value="YgfZ/GCV_T_CS"/>
</dbReference>
<dbReference type="GO" id="GO:0016226">
    <property type="term" value="P:iron-sulfur cluster assembly"/>
    <property type="evidence" value="ECO:0007669"/>
    <property type="project" value="TreeGrafter"/>
</dbReference>
<proteinExistence type="predicted"/>
<evidence type="ECO:0000313" key="3">
    <source>
        <dbReference type="Proteomes" id="UP000011864"/>
    </source>
</evidence>
<reference evidence="2 3" key="1">
    <citation type="journal article" date="2013" name="Genome Announc.">
        <title>Complete Genome Sequence of Glaciecola psychrophila Strain 170T.</title>
        <authorList>
            <person name="Yin J."/>
            <person name="Chen J."/>
            <person name="Liu G."/>
            <person name="Yu Y."/>
            <person name="Song L."/>
            <person name="Wang X."/>
            <person name="Qu X."/>
        </authorList>
    </citation>
    <scope>NUCLEOTIDE SEQUENCE [LARGE SCALE GENOMIC DNA]</scope>
    <source>
        <strain evidence="2 3">170</strain>
    </source>
</reference>
<dbReference type="SUPFAM" id="SSF103025">
    <property type="entry name" value="Folate-binding domain"/>
    <property type="match status" value="1"/>
</dbReference>
<sequence length="315" mass="35534">MSQTHKNKIKTAQYTNKLINSGVIQLTGEEKVTYLQGQITADVNKLTQKNSLLGSHCDFKGKVWSVFYSFLWQDTILLITHKSVLEKSFSELKKYGVFAKVEITNQTDNWQITGGSGEQFEDMITKIFDQLPTGDRNVISNENGIVMSVEQPEQRYLVIQPCKAEKQLPLGETDDNQLWEIADINAGLGDIRESTINEFVPQMLNLQMMNAIDFEKGCYMGQEVVARTKYLGRNKRAGFILKTQTATNDLSGEQLEYQIGENWRPGGKILRSGTDAEQTWIFAILANDTQQGSAFRVKSSPNTIFIAQALPYPLQ</sequence>
<accession>K6ZNB7</accession>
<dbReference type="eggNOG" id="COG0354">
    <property type="taxonomic scope" value="Bacteria"/>
</dbReference>